<keyword evidence="2" id="KW-1185">Reference proteome</keyword>
<dbReference type="InParanoid" id="A0A1D3CU30"/>
<dbReference type="Proteomes" id="UP000095192">
    <property type="component" value="Unassembled WGS sequence"/>
</dbReference>
<evidence type="ECO:0000313" key="1">
    <source>
        <dbReference type="EMBL" id="OEH74710.1"/>
    </source>
</evidence>
<gene>
    <name evidence="1" type="ORF">cyc_07818</name>
</gene>
<sequence length="249" mass="27240">MLAHALQYLPEGPLSGDLPQVEGGAPCGVRSENACGGAPAGGPPFPPLGGGGACQSGSWTEAVMFPTEWLGRNGRICRRHGLLRGCHRGVYAVNFLREDEGTYRFTVPFLLTRAPPNAEYRLLLPRHTVKWFGAAYERACQEQQPHLNRHKTAVLDALANISPKRTALLRAWCEADASPRKRKHALTDMRLLPASSALVSVLLLPFPPQSLNLHSTHHSARAPLSRLTYLPCFIPTANLLTPLHLPIFI</sequence>
<protein>
    <submittedName>
        <fullName evidence="1">Uncharacterized protein</fullName>
    </submittedName>
</protein>
<proteinExistence type="predicted"/>
<organism evidence="1 2">
    <name type="scientific">Cyclospora cayetanensis</name>
    <dbReference type="NCBI Taxonomy" id="88456"/>
    <lineage>
        <taxon>Eukaryota</taxon>
        <taxon>Sar</taxon>
        <taxon>Alveolata</taxon>
        <taxon>Apicomplexa</taxon>
        <taxon>Conoidasida</taxon>
        <taxon>Coccidia</taxon>
        <taxon>Eucoccidiorida</taxon>
        <taxon>Eimeriorina</taxon>
        <taxon>Eimeriidae</taxon>
        <taxon>Cyclospora</taxon>
    </lineage>
</organism>
<dbReference type="VEuPathDB" id="ToxoDB:cyc_07818"/>
<reference evidence="1 2" key="1">
    <citation type="journal article" date="2016" name="BMC Genomics">
        <title>Comparative genomics reveals Cyclospora cayetanensis possesses coccidia-like metabolism and invasion components but unique surface antigens.</title>
        <authorList>
            <person name="Liu S."/>
            <person name="Wang L."/>
            <person name="Zheng H."/>
            <person name="Xu Z."/>
            <person name="Roellig D.M."/>
            <person name="Li N."/>
            <person name="Frace M.A."/>
            <person name="Tang K."/>
            <person name="Arrowood M.J."/>
            <person name="Moss D.M."/>
            <person name="Zhang L."/>
            <person name="Feng Y."/>
            <person name="Xiao L."/>
        </authorList>
    </citation>
    <scope>NUCLEOTIDE SEQUENCE [LARGE SCALE GENOMIC DNA]</scope>
    <source>
        <strain evidence="1 2">CHN_HEN01</strain>
    </source>
</reference>
<dbReference type="EMBL" id="JROU02001958">
    <property type="protein sequence ID" value="OEH74710.1"/>
    <property type="molecule type" value="Genomic_DNA"/>
</dbReference>
<name>A0A1D3CU30_9EIME</name>
<accession>A0A1D3CU30</accession>
<evidence type="ECO:0000313" key="2">
    <source>
        <dbReference type="Proteomes" id="UP000095192"/>
    </source>
</evidence>
<comment type="caution">
    <text evidence="1">The sequence shown here is derived from an EMBL/GenBank/DDBJ whole genome shotgun (WGS) entry which is preliminary data.</text>
</comment>
<dbReference type="AlphaFoldDB" id="A0A1D3CU30"/>